<dbReference type="InterPro" id="IPR012340">
    <property type="entry name" value="NA-bd_OB-fold"/>
</dbReference>
<dbReference type="OrthoDB" id="200924at2759"/>
<dbReference type="GO" id="GO:0005525">
    <property type="term" value="F:GTP binding"/>
    <property type="evidence" value="ECO:0007669"/>
    <property type="project" value="UniProtKB-KW"/>
</dbReference>
<dbReference type="Proteomes" id="UP000029120">
    <property type="component" value="Chromosome 8"/>
</dbReference>
<dbReference type="eggNOG" id="KOG2386">
    <property type="taxonomic scope" value="Eukaryota"/>
</dbReference>
<dbReference type="Gene3D" id="3.30.470.30">
    <property type="entry name" value="DNA ligase/mRNA capping enzyme"/>
    <property type="match status" value="1"/>
</dbReference>
<feature type="domain" description="ATP-dependent DNA ligase family profile" evidence="1">
    <location>
        <begin position="92"/>
        <end position="211"/>
    </location>
</feature>
<gene>
    <name evidence="2" type="ordered locus">AALP_Aa8g264400</name>
</gene>
<dbReference type="PANTHER" id="PTHR10367">
    <property type="entry name" value="MRNA-CAPPING ENZYME"/>
    <property type="match status" value="1"/>
</dbReference>
<dbReference type="GO" id="GO:0006370">
    <property type="term" value="P:7-methylguanosine mRNA capping"/>
    <property type="evidence" value="ECO:0007669"/>
    <property type="project" value="UniProtKB-KW"/>
</dbReference>
<proteinExistence type="predicted"/>
<dbReference type="GO" id="GO:0004484">
    <property type="term" value="F:mRNA guanylyltransferase activity"/>
    <property type="evidence" value="ECO:0007669"/>
    <property type="project" value="UniProtKB-EC"/>
</dbReference>
<dbReference type="GO" id="GO:0003910">
    <property type="term" value="F:DNA ligase (ATP) activity"/>
    <property type="evidence" value="ECO:0007669"/>
    <property type="project" value="InterPro"/>
</dbReference>
<dbReference type="OMA" id="RADITHC"/>
<dbReference type="GO" id="GO:0006281">
    <property type="term" value="P:DNA repair"/>
    <property type="evidence" value="ECO:0007669"/>
    <property type="project" value="InterPro"/>
</dbReference>
<dbReference type="CDD" id="cd07895">
    <property type="entry name" value="Adenylation_mRNA_capping"/>
    <property type="match status" value="1"/>
</dbReference>
<organism evidence="2 3">
    <name type="scientific">Arabis alpina</name>
    <name type="common">Alpine rock-cress</name>
    <dbReference type="NCBI Taxonomy" id="50452"/>
    <lineage>
        <taxon>Eukaryota</taxon>
        <taxon>Viridiplantae</taxon>
        <taxon>Streptophyta</taxon>
        <taxon>Embryophyta</taxon>
        <taxon>Tracheophyta</taxon>
        <taxon>Spermatophyta</taxon>
        <taxon>Magnoliopsida</taxon>
        <taxon>eudicotyledons</taxon>
        <taxon>Gunneridae</taxon>
        <taxon>Pentapetalae</taxon>
        <taxon>rosids</taxon>
        <taxon>malvids</taxon>
        <taxon>Brassicales</taxon>
        <taxon>Brassicaceae</taxon>
        <taxon>Arabideae</taxon>
        <taxon>Arabis</taxon>
    </lineage>
</organism>
<reference evidence="3" key="1">
    <citation type="journal article" date="2015" name="Nat. Plants">
        <title>Genome expansion of Arabis alpina linked with retrotransposition and reduced symmetric DNA methylation.</title>
        <authorList>
            <person name="Willing E.M."/>
            <person name="Rawat V."/>
            <person name="Mandakova T."/>
            <person name="Maumus F."/>
            <person name="James G.V."/>
            <person name="Nordstroem K.J."/>
            <person name="Becker C."/>
            <person name="Warthmann N."/>
            <person name="Chica C."/>
            <person name="Szarzynska B."/>
            <person name="Zytnicki M."/>
            <person name="Albani M.C."/>
            <person name="Kiefer C."/>
            <person name="Bergonzi S."/>
            <person name="Castaings L."/>
            <person name="Mateos J.L."/>
            <person name="Berns M.C."/>
            <person name="Bujdoso N."/>
            <person name="Piofczyk T."/>
            <person name="de Lorenzo L."/>
            <person name="Barrero-Sicilia C."/>
            <person name="Mateos I."/>
            <person name="Piednoel M."/>
            <person name="Hagmann J."/>
            <person name="Chen-Min-Tao R."/>
            <person name="Iglesias-Fernandez R."/>
            <person name="Schuster S.C."/>
            <person name="Alonso-Blanco C."/>
            <person name="Roudier F."/>
            <person name="Carbonero P."/>
            <person name="Paz-Ares J."/>
            <person name="Davis S.J."/>
            <person name="Pecinka A."/>
            <person name="Quesneville H."/>
            <person name="Colot V."/>
            <person name="Lysak M.A."/>
            <person name="Weigel D."/>
            <person name="Coupland G."/>
            <person name="Schneeberger K."/>
        </authorList>
    </citation>
    <scope>NUCLEOTIDE SEQUENCE [LARGE SCALE GENOMIC DNA]</scope>
    <source>
        <strain evidence="3">cv. Pajares</strain>
    </source>
</reference>
<dbReference type="Pfam" id="PF01331">
    <property type="entry name" value="mRNA_cap_enzyme"/>
    <property type="match status" value="1"/>
</dbReference>
<dbReference type="Gene3D" id="2.40.50.140">
    <property type="entry name" value="Nucleic acid-binding proteins"/>
    <property type="match status" value="1"/>
</dbReference>
<dbReference type="SUPFAM" id="SSF56091">
    <property type="entry name" value="DNA ligase/mRNA capping enzyme, catalytic domain"/>
    <property type="match status" value="1"/>
</dbReference>
<dbReference type="InterPro" id="IPR012310">
    <property type="entry name" value="DNA_ligase_ATP-dep_cent"/>
</dbReference>
<evidence type="ECO:0000313" key="3">
    <source>
        <dbReference type="Proteomes" id="UP000029120"/>
    </source>
</evidence>
<evidence type="ECO:0000259" key="1">
    <source>
        <dbReference type="PROSITE" id="PS50160"/>
    </source>
</evidence>
<dbReference type="AlphaFoldDB" id="A0A087G9K7"/>
<dbReference type="GO" id="GO:0006310">
    <property type="term" value="P:DNA recombination"/>
    <property type="evidence" value="ECO:0007669"/>
    <property type="project" value="InterPro"/>
</dbReference>
<dbReference type="InterPro" id="IPR001339">
    <property type="entry name" value="mRNA_cap_enzyme_adenylation"/>
</dbReference>
<sequence>MIRENLKIHGPIFFLYLYGLQTHAWPACSQGRAWLQLLRQRYYYATWKADGTRTIAVPCSDYHGVHHYTLLDGEMVVDTFRDGKNWRQARWYLVYDLLAINGESVTHLPFSERWNILNKDVIKPRNDEKKSQRSSAFYLLSALGKVSKDLIPSLSHEADGLIFQGWDDSYKKNSVDFLLDMGKDGRRMLFLYEDGKNKLMEGYSVEFRGDGWNNTSSYRGKIVECTWDREKKVWVGMRIRVDKNTPNRVIKSINDNITEEVLLQEIKEIIHLPVYTERIQMDSQAAEHHRHGNRKA</sequence>
<protein>
    <recommendedName>
        <fullName evidence="1">ATP-dependent DNA ligase family profile domain-containing protein</fullName>
    </recommendedName>
</protein>
<accession>A0A087G9K7</accession>
<name>A0A087G9K7_ARAAL</name>
<evidence type="ECO:0000313" key="2">
    <source>
        <dbReference type="EMBL" id="KFK26559.1"/>
    </source>
</evidence>
<dbReference type="InterPro" id="IPR051029">
    <property type="entry name" value="mRNA_Capping_Enz/RNA_Phosphat"/>
</dbReference>
<dbReference type="EMBL" id="CM002876">
    <property type="protein sequence ID" value="KFK26559.1"/>
    <property type="molecule type" value="Genomic_DNA"/>
</dbReference>
<dbReference type="PANTHER" id="PTHR10367:SF15">
    <property type="entry name" value="MRNA GUANYLYLTRANSFERASE"/>
    <property type="match status" value="1"/>
</dbReference>
<dbReference type="SUPFAM" id="SSF50249">
    <property type="entry name" value="Nucleic acid-binding proteins"/>
    <property type="match status" value="1"/>
</dbReference>
<dbReference type="GO" id="GO:0005524">
    <property type="term" value="F:ATP binding"/>
    <property type="evidence" value="ECO:0007669"/>
    <property type="project" value="InterPro"/>
</dbReference>
<dbReference type="Gramene" id="KFK26559">
    <property type="protein sequence ID" value="KFK26559"/>
    <property type="gene ID" value="AALP_AA8G264400"/>
</dbReference>
<dbReference type="PROSITE" id="PS50160">
    <property type="entry name" value="DNA_LIGASE_A3"/>
    <property type="match status" value="1"/>
</dbReference>
<keyword evidence="3" id="KW-1185">Reference proteome</keyword>